<protein>
    <submittedName>
        <fullName evidence="1">Uncharacterized protein</fullName>
    </submittedName>
</protein>
<reference evidence="1 2" key="1">
    <citation type="submission" date="2015-07" db="EMBL/GenBank/DDBJ databases">
        <authorList>
            <consortium name="Pathogen Informatics"/>
        </authorList>
    </citation>
    <scope>NUCLEOTIDE SEQUENCE [LARGE SCALE GENOMIC DNA]</scope>
    <source>
        <strain evidence="1 2">A316</strain>
    </source>
</reference>
<accession>A0A656AME6</accession>
<evidence type="ECO:0000313" key="1">
    <source>
        <dbReference type="EMBL" id="CSD20456.1"/>
    </source>
</evidence>
<dbReference type="AlphaFoldDB" id="A0A656AME6"/>
<dbReference type="EMBL" id="CWQY01000036">
    <property type="protein sequence ID" value="CSD20456.1"/>
    <property type="molecule type" value="Genomic_DNA"/>
</dbReference>
<evidence type="ECO:0000313" key="2">
    <source>
        <dbReference type="Proteomes" id="UP000041770"/>
    </source>
</evidence>
<name>A0A656AME6_VIBCL</name>
<sequence>MKVIAIKSINIQRTARSFAHLTEIQLANAANFMHQRRNVIRCGAIHIKLVMAQHMVGVRQLRDIFEQIG</sequence>
<proteinExistence type="predicted"/>
<organism evidence="1 2">
    <name type="scientific">Vibrio cholerae</name>
    <dbReference type="NCBI Taxonomy" id="666"/>
    <lineage>
        <taxon>Bacteria</taxon>
        <taxon>Pseudomonadati</taxon>
        <taxon>Pseudomonadota</taxon>
        <taxon>Gammaproteobacteria</taxon>
        <taxon>Vibrionales</taxon>
        <taxon>Vibrionaceae</taxon>
        <taxon>Vibrio</taxon>
    </lineage>
</organism>
<dbReference type="Proteomes" id="UP000041770">
    <property type="component" value="Unassembled WGS sequence"/>
</dbReference>
<gene>
    <name evidence="1" type="ORF">ERS013200_03517</name>
</gene>